<comment type="caution">
    <text evidence="2">The sequence shown here is derived from an EMBL/GenBank/DDBJ whole genome shotgun (WGS) entry which is preliminary data.</text>
</comment>
<evidence type="ECO:0000313" key="2">
    <source>
        <dbReference type="EMBL" id="RDS79243.1"/>
    </source>
</evidence>
<gene>
    <name evidence="2" type="ORF">DWU98_19025</name>
</gene>
<keyword evidence="3" id="KW-1185">Reference proteome</keyword>
<organism evidence="2 3">
    <name type="scientific">Dyella monticola</name>
    <dbReference type="NCBI Taxonomy" id="1927958"/>
    <lineage>
        <taxon>Bacteria</taxon>
        <taxon>Pseudomonadati</taxon>
        <taxon>Pseudomonadota</taxon>
        <taxon>Gammaproteobacteria</taxon>
        <taxon>Lysobacterales</taxon>
        <taxon>Rhodanobacteraceae</taxon>
        <taxon>Dyella</taxon>
    </lineage>
</organism>
<keyword evidence="1" id="KW-1133">Transmembrane helix</keyword>
<keyword evidence="1" id="KW-0472">Membrane</keyword>
<sequence>MQNRTSLAGANDNPLEVAATRKARTVALLRRLGFLGVSIGLTAVAGLLGTHVWKISVDFDTILNVRKFCVFLPRH</sequence>
<accession>A0A370WT01</accession>
<evidence type="ECO:0000313" key="3">
    <source>
        <dbReference type="Proteomes" id="UP000254258"/>
    </source>
</evidence>
<evidence type="ECO:0000256" key="1">
    <source>
        <dbReference type="SAM" id="Phobius"/>
    </source>
</evidence>
<proteinExistence type="predicted"/>
<dbReference type="InterPro" id="IPR019825">
    <property type="entry name" value="Lectin_legB_Mn/Ca_BS"/>
</dbReference>
<dbReference type="EMBL" id="QRBE01000015">
    <property type="protein sequence ID" value="RDS79243.1"/>
    <property type="molecule type" value="Genomic_DNA"/>
</dbReference>
<protein>
    <submittedName>
        <fullName evidence="2">Uncharacterized protein</fullName>
    </submittedName>
</protein>
<dbReference type="PROSITE" id="PS00307">
    <property type="entry name" value="LECTIN_LEGUME_BETA"/>
    <property type="match status" value="1"/>
</dbReference>
<keyword evidence="1" id="KW-0812">Transmembrane</keyword>
<name>A0A370WT01_9GAMM</name>
<feature type="transmembrane region" description="Helical" evidence="1">
    <location>
        <begin position="32"/>
        <end position="53"/>
    </location>
</feature>
<dbReference type="Proteomes" id="UP000254258">
    <property type="component" value="Unassembled WGS sequence"/>
</dbReference>
<dbReference type="AlphaFoldDB" id="A0A370WT01"/>
<reference evidence="2 3" key="1">
    <citation type="submission" date="2018-07" db="EMBL/GenBank/DDBJ databases">
        <title>Dyella monticola sp. nov. and Dyella psychrodurans sp. nov. isolated from monsoon evergreen broad-leaved forest soil of Dinghu Mountain, China.</title>
        <authorList>
            <person name="Gao Z."/>
            <person name="Qiu L."/>
        </authorList>
    </citation>
    <scope>NUCLEOTIDE SEQUENCE [LARGE SCALE GENOMIC DNA]</scope>
    <source>
        <strain evidence="2 3">4G-K06</strain>
    </source>
</reference>